<organism evidence="1 2">
    <name type="scientific">Candidatus Acidianus copahuensis</name>
    <dbReference type="NCBI Taxonomy" id="1160895"/>
    <lineage>
        <taxon>Archaea</taxon>
        <taxon>Thermoproteota</taxon>
        <taxon>Thermoprotei</taxon>
        <taxon>Sulfolobales</taxon>
        <taxon>Sulfolobaceae</taxon>
        <taxon>Acidianus</taxon>
    </lineage>
</organism>
<dbReference type="EMBL" id="JFZT01000015">
    <property type="protein sequence ID" value="EZQ11408.1"/>
    <property type="molecule type" value="Genomic_DNA"/>
</dbReference>
<dbReference type="Proteomes" id="UP000024332">
    <property type="component" value="Unassembled WGS sequence"/>
</dbReference>
<sequence>MRRKTWEEVDRELLSKLTSDKKEIKSIHDTLRDMYEFASKYAHGDIEVIGKCCYLIKNFKNAIYFLEYLSSLKLKND</sequence>
<name>A0A031LW74_9CREN</name>
<protein>
    <submittedName>
        <fullName evidence="1">Uncharacterized protein</fullName>
    </submittedName>
</protein>
<dbReference type="AlphaFoldDB" id="A0A031LW74"/>
<proteinExistence type="predicted"/>
<evidence type="ECO:0000313" key="1">
    <source>
        <dbReference type="EMBL" id="EZQ11408.1"/>
    </source>
</evidence>
<gene>
    <name evidence="1" type="ORF">CM19_01005</name>
</gene>
<comment type="caution">
    <text evidence="1">The sequence shown here is derived from an EMBL/GenBank/DDBJ whole genome shotgun (WGS) entry which is preliminary data.</text>
</comment>
<keyword evidence="2" id="KW-1185">Reference proteome</keyword>
<accession>A0A031LW74</accession>
<dbReference type="RefSeq" id="WP_048098559.1">
    <property type="nucleotide sequence ID" value="NZ_JFZT01000015.1"/>
</dbReference>
<evidence type="ECO:0000313" key="2">
    <source>
        <dbReference type="Proteomes" id="UP000024332"/>
    </source>
</evidence>
<reference evidence="1 2" key="1">
    <citation type="submission" date="2014-03" db="EMBL/GenBank/DDBJ databases">
        <title>Draft genome sequence of the novel thermoacidophilic archaea Acidianus copahuensis ALE1 strain, isolated from Copahue volcanic area in Neuquen Argentina.</title>
        <authorList>
            <person name="Urbieta M.S."/>
            <person name="Rascovan N."/>
            <person name="Castro C."/>
            <person name="Revale S."/>
            <person name="Giaveno M.A."/>
            <person name="Vazquez M.P."/>
            <person name="Donati E.R."/>
        </authorList>
    </citation>
    <scope>NUCLEOTIDE SEQUENCE [LARGE SCALE GENOMIC DNA]</scope>
    <source>
        <strain evidence="1 2">ALE1</strain>
    </source>
</reference>